<dbReference type="InterPro" id="IPR039428">
    <property type="entry name" value="NUOK/Mnh_C1-like"/>
</dbReference>
<keyword evidence="12" id="KW-0496">Mitochondrion</keyword>
<name>A0A6B9RC09_9ARAC</name>
<comment type="subcellular location">
    <subcellularLocation>
        <location evidence="1">Membrane</location>
        <topology evidence="1">Multi-pass membrane protein</topology>
    </subcellularLocation>
</comment>
<evidence type="ECO:0000256" key="3">
    <source>
        <dbReference type="ARBA" id="ARBA00016612"/>
    </source>
</evidence>
<evidence type="ECO:0000256" key="11">
    <source>
        <dbReference type="SAM" id="Phobius"/>
    </source>
</evidence>
<reference evidence="12" key="1">
    <citation type="journal article" date="2019" name="Mitochondrial DNA Part B Resour">
        <title>Characterization of the complete mitochondrial genome and phylogenetic analysis of Leucauge celebesiana (Araneae: Tetragnathidae).</title>
        <authorList>
            <person name="Yan X."/>
            <person name="Xu K.-K."/>
            <person name="Yang D.-X."/>
            <person name="Li C."/>
            <person name="Yang W.-J."/>
        </authorList>
    </citation>
    <scope>NUCLEOTIDE SEQUENCE</scope>
</reference>
<evidence type="ECO:0000256" key="10">
    <source>
        <dbReference type="ARBA" id="ARBA00049551"/>
    </source>
</evidence>
<keyword evidence="6 11" id="KW-1133">Transmembrane helix</keyword>
<keyword evidence="7" id="KW-0520">NAD</keyword>
<evidence type="ECO:0000313" key="12">
    <source>
        <dbReference type="EMBL" id="QHH25555.1"/>
    </source>
</evidence>
<dbReference type="Pfam" id="PF00420">
    <property type="entry name" value="Oxidored_q2"/>
    <property type="match status" value="1"/>
</dbReference>
<organism evidence="12">
    <name type="scientific">Leucauge celebesiana</name>
    <dbReference type="NCBI Taxonomy" id="1112430"/>
    <lineage>
        <taxon>Eukaryota</taxon>
        <taxon>Metazoa</taxon>
        <taxon>Ecdysozoa</taxon>
        <taxon>Arthropoda</taxon>
        <taxon>Chelicerata</taxon>
        <taxon>Arachnida</taxon>
        <taxon>Araneae</taxon>
        <taxon>Araneomorphae</taxon>
        <taxon>Entelegynae</taxon>
        <taxon>Araneoidea</taxon>
        <taxon>Tetragnathidae</taxon>
        <taxon>Leucauge</taxon>
    </lineage>
</organism>
<evidence type="ECO:0000256" key="5">
    <source>
        <dbReference type="ARBA" id="ARBA00022967"/>
    </source>
</evidence>
<feature type="transmembrane region" description="Helical" evidence="11">
    <location>
        <begin position="16"/>
        <end position="38"/>
    </location>
</feature>
<dbReference type="GO" id="GO:0016020">
    <property type="term" value="C:membrane"/>
    <property type="evidence" value="ECO:0007669"/>
    <property type="project" value="UniProtKB-SubCell"/>
</dbReference>
<evidence type="ECO:0000256" key="9">
    <source>
        <dbReference type="ARBA" id="ARBA00031586"/>
    </source>
</evidence>
<accession>A0A6B9RC09</accession>
<feature type="transmembrane region" description="Helical" evidence="11">
    <location>
        <begin position="77"/>
        <end position="95"/>
    </location>
</feature>
<geneLocation type="mitochondrion" evidence="12"/>
<proteinExistence type="inferred from homology"/>
<comment type="similarity">
    <text evidence="2">Belongs to the complex I subunit 4L family.</text>
</comment>
<dbReference type="EMBL" id="MN296353">
    <property type="protein sequence ID" value="QHH25555.1"/>
    <property type="molecule type" value="Genomic_DNA"/>
</dbReference>
<gene>
    <name evidence="12" type="primary">ND4L</name>
</gene>
<feature type="transmembrane region" description="Helical" evidence="11">
    <location>
        <begin position="44"/>
        <end position="65"/>
    </location>
</feature>
<evidence type="ECO:0000256" key="2">
    <source>
        <dbReference type="ARBA" id="ARBA00010519"/>
    </source>
</evidence>
<keyword evidence="5" id="KW-1278">Translocase</keyword>
<dbReference type="AlphaFoldDB" id="A0A6B9RC09"/>
<protein>
    <recommendedName>
        <fullName evidence="3">NADH-ubiquinone oxidoreductase chain 4L</fullName>
    </recommendedName>
    <alternativeName>
        <fullName evidence="9">NADH dehydrogenase subunit 4L</fullName>
    </alternativeName>
</protein>
<sequence length="108" mass="12728">MVIISLTSMWWWRKHIMFMLLSMELMLMSLLILLIYSFTTSNLIPSIFMLVMMASGSSLALSLLVSMTRLHKSSKSIMIWSMTFDKIINSFNFLFSKKKMFDNNNFNY</sequence>
<comment type="catalytic activity">
    <reaction evidence="10">
        <text>a ubiquinone + NADH + 5 H(+)(in) = a ubiquinol + NAD(+) + 4 H(+)(out)</text>
        <dbReference type="Rhea" id="RHEA:29091"/>
        <dbReference type="Rhea" id="RHEA-COMP:9565"/>
        <dbReference type="Rhea" id="RHEA-COMP:9566"/>
        <dbReference type="ChEBI" id="CHEBI:15378"/>
        <dbReference type="ChEBI" id="CHEBI:16389"/>
        <dbReference type="ChEBI" id="CHEBI:17976"/>
        <dbReference type="ChEBI" id="CHEBI:57540"/>
        <dbReference type="ChEBI" id="CHEBI:57945"/>
        <dbReference type="EC" id="7.1.1.2"/>
    </reaction>
</comment>
<evidence type="ECO:0000256" key="8">
    <source>
        <dbReference type="ARBA" id="ARBA00023136"/>
    </source>
</evidence>
<evidence type="ECO:0000256" key="7">
    <source>
        <dbReference type="ARBA" id="ARBA00023027"/>
    </source>
</evidence>
<dbReference type="GO" id="GO:0008137">
    <property type="term" value="F:NADH dehydrogenase (ubiquinone) activity"/>
    <property type="evidence" value="ECO:0007669"/>
    <property type="project" value="UniProtKB-EC"/>
</dbReference>
<dbReference type="Gene3D" id="1.10.287.3510">
    <property type="match status" value="1"/>
</dbReference>
<keyword evidence="8 11" id="KW-0472">Membrane</keyword>
<evidence type="ECO:0000256" key="6">
    <source>
        <dbReference type="ARBA" id="ARBA00022989"/>
    </source>
</evidence>
<evidence type="ECO:0000256" key="4">
    <source>
        <dbReference type="ARBA" id="ARBA00022692"/>
    </source>
</evidence>
<evidence type="ECO:0000256" key="1">
    <source>
        <dbReference type="ARBA" id="ARBA00004141"/>
    </source>
</evidence>
<keyword evidence="4 11" id="KW-0812">Transmembrane</keyword>